<gene>
    <name evidence="10" type="ORF">ACFO5U_16100</name>
</gene>
<dbReference type="EMBL" id="JBHSGL010000015">
    <property type="protein sequence ID" value="MFC4714375.1"/>
    <property type="molecule type" value="Genomic_DNA"/>
</dbReference>
<evidence type="ECO:0000256" key="7">
    <source>
        <dbReference type="ARBA" id="ARBA00022729"/>
    </source>
</evidence>
<dbReference type="SUPFAM" id="SSF53850">
    <property type="entry name" value="Periplasmic binding protein-like II"/>
    <property type="match status" value="1"/>
</dbReference>
<accession>A0ABV9MGY8</accession>
<evidence type="ECO:0000256" key="8">
    <source>
        <dbReference type="ARBA" id="ARBA00023136"/>
    </source>
</evidence>
<comment type="similarity">
    <text evidence="3">Belongs to the bacterial solute-binding protein SsuA/TauA family.</text>
</comment>
<evidence type="ECO:0000256" key="6">
    <source>
        <dbReference type="ARBA" id="ARBA00022519"/>
    </source>
</evidence>
<evidence type="ECO:0000256" key="3">
    <source>
        <dbReference type="ARBA" id="ARBA00010742"/>
    </source>
</evidence>
<keyword evidence="6" id="KW-0997">Cell inner membrane</keyword>
<feature type="signal peptide" evidence="9">
    <location>
        <begin position="1"/>
        <end position="25"/>
    </location>
</feature>
<keyword evidence="11" id="KW-1185">Reference proteome</keyword>
<keyword evidence="7 9" id="KW-0732">Signal</keyword>
<reference evidence="11" key="1">
    <citation type="journal article" date="2019" name="Int. J. Syst. Evol. Microbiol.">
        <title>The Global Catalogue of Microorganisms (GCM) 10K type strain sequencing project: providing services to taxonomists for standard genome sequencing and annotation.</title>
        <authorList>
            <consortium name="The Broad Institute Genomics Platform"/>
            <consortium name="The Broad Institute Genome Sequencing Center for Infectious Disease"/>
            <person name="Wu L."/>
            <person name="Ma J."/>
        </authorList>
    </citation>
    <scope>NUCLEOTIDE SEQUENCE [LARGE SCALE GENOMIC DNA]</scope>
    <source>
        <strain evidence="11">CGMCC 1.12151</strain>
    </source>
</reference>
<keyword evidence="4" id="KW-0813">Transport</keyword>
<name>A0ABV9MGY8_9BACL</name>
<dbReference type="InterPro" id="IPR010067">
    <property type="entry name" value="ABC_SsuA_sub-bd"/>
</dbReference>
<dbReference type="NCBIfam" id="TIGR01728">
    <property type="entry name" value="SsuA_fam"/>
    <property type="match status" value="1"/>
</dbReference>
<keyword evidence="8" id="KW-0472">Membrane</keyword>
<protein>
    <submittedName>
        <fullName evidence="10">ABC transporter substrate-binding protein</fullName>
    </submittedName>
</protein>
<sequence length="330" mass="34975">MKKYGLLLATLAATGFLSACGASNAAQGDAEKTVVLGYFPNLDHATAMVAKDQAFYESNLPEGTNVEYVTFADGADFMTALKTGDIDGGLVGPGPAMNNYTNGADVRMIAGGASGGTVVMARQGSGIESFEDLDGKTFITPRVGCTHDVQFETYMKENDVTSNRIGGDMIHQTGNPAQYEAMFATGKIDVAVAPEPWASVLAQNTGAKVIIEPDEISFGTTLPASVLVTSSELIDADPEVVQGIVDAHEEATAYIADNPEESKEIVISTIDDITGQKLEKSVIDGAWSNMFFSTDIDGAEIQAFGDASFDLKFLKEQPDFAELTDTQFLN</sequence>
<organism evidence="10 11">
    <name type="scientific">Planococcus dechangensis</name>
    <dbReference type="NCBI Taxonomy" id="1176255"/>
    <lineage>
        <taxon>Bacteria</taxon>
        <taxon>Bacillati</taxon>
        <taxon>Bacillota</taxon>
        <taxon>Bacilli</taxon>
        <taxon>Bacillales</taxon>
        <taxon>Caryophanaceae</taxon>
        <taxon>Planococcus</taxon>
    </lineage>
</organism>
<dbReference type="Pfam" id="PF13379">
    <property type="entry name" value="NMT1_2"/>
    <property type="match status" value="1"/>
</dbReference>
<keyword evidence="5" id="KW-1003">Cell membrane</keyword>
<evidence type="ECO:0000256" key="2">
    <source>
        <dbReference type="ARBA" id="ARBA00004533"/>
    </source>
</evidence>
<feature type="chain" id="PRO_5045770679" evidence="9">
    <location>
        <begin position="26"/>
        <end position="330"/>
    </location>
</feature>
<dbReference type="PANTHER" id="PTHR30024">
    <property type="entry name" value="ALIPHATIC SULFONATES-BINDING PROTEIN-RELATED"/>
    <property type="match status" value="1"/>
</dbReference>
<dbReference type="Proteomes" id="UP001595932">
    <property type="component" value="Unassembled WGS sequence"/>
</dbReference>
<dbReference type="PROSITE" id="PS51257">
    <property type="entry name" value="PROKAR_LIPOPROTEIN"/>
    <property type="match status" value="1"/>
</dbReference>
<dbReference type="InterPro" id="IPR044527">
    <property type="entry name" value="NrtA/CpmA_ABC-bd_dom"/>
</dbReference>
<evidence type="ECO:0000256" key="1">
    <source>
        <dbReference type="ARBA" id="ARBA00004418"/>
    </source>
</evidence>
<dbReference type="CDD" id="cd13553">
    <property type="entry name" value="PBP2_NrtA_CpmA_like"/>
    <property type="match status" value="1"/>
</dbReference>
<dbReference type="Gene3D" id="3.40.190.10">
    <property type="entry name" value="Periplasmic binding protein-like II"/>
    <property type="match status" value="2"/>
</dbReference>
<proteinExistence type="inferred from homology"/>
<evidence type="ECO:0000256" key="5">
    <source>
        <dbReference type="ARBA" id="ARBA00022475"/>
    </source>
</evidence>
<comment type="caution">
    <text evidence="10">The sequence shown here is derived from an EMBL/GenBank/DDBJ whole genome shotgun (WGS) entry which is preliminary data.</text>
</comment>
<dbReference type="RefSeq" id="WP_377280092.1">
    <property type="nucleotide sequence ID" value="NZ_JBHSGL010000015.1"/>
</dbReference>
<comment type="subcellular location">
    <subcellularLocation>
        <location evidence="2">Cell inner membrane</location>
    </subcellularLocation>
    <subcellularLocation>
        <location evidence="1">Periplasm</location>
    </subcellularLocation>
</comment>
<evidence type="ECO:0000256" key="4">
    <source>
        <dbReference type="ARBA" id="ARBA00022448"/>
    </source>
</evidence>
<evidence type="ECO:0000313" key="11">
    <source>
        <dbReference type="Proteomes" id="UP001595932"/>
    </source>
</evidence>
<evidence type="ECO:0000256" key="9">
    <source>
        <dbReference type="SAM" id="SignalP"/>
    </source>
</evidence>
<dbReference type="PANTHER" id="PTHR30024:SF47">
    <property type="entry name" value="TAURINE-BINDING PERIPLASMIC PROTEIN"/>
    <property type="match status" value="1"/>
</dbReference>
<evidence type="ECO:0000313" key="10">
    <source>
        <dbReference type="EMBL" id="MFC4714375.1"/>
    </source>
</evidence>